<evidence type="ECO:0000256" key="1">
    <source>
        <dbReference type="ARBA" id="ARBA00022729"/>
    </source>
</evidence>
<dbReference type="CDD" id="cd00839">
    <property type="entry name" value="MPP_PAPs"/>
    <property type="match status" value="1"/>
</dbReference>
<dbReference type="AlphaFoldDB" id="A0A8S3Z7P6"/>
<dbReference type="SUPFAM" id="SSF49363">
    <property type="entry name" value="Purple acid phosphatase, N-terminal domain"/>
    <property type="match status" value="1"/>
</dbReference>
<evidence type="ECO:0000256" key="3">
    <source>
        <dbReference type="RuleBase" id="RU361203"/>
    </source>
</evidence>
<feature type="domain" description="Purple acid phosphatase C-terminal" evidence="5">
    <location>
        <begin position="357"/>
        <end position="419"/>
    </location>
</feature>
<dbReference type="InterPro" id="IPR025733">
    <property type="entry name" value="PAPs_C"/>
</dbReference>
<dbReference type="PANTHER" id="PTHR45867:SF3">
    <property type="entry name" value="ACID PHOSPHATASE TYPE 7"/>
    <property type="match status" value="1"/>
</dbReference>
<feature type="domain" description="Purple acid phosphatase N-terminal" evidence="6">
    <location>
        <begin position="25"/>
        <end position="117"/>
    </location>
</feature>
<dbReference type="SUPFAM" id="SSF56300">
    <property type="entry name" value="Metallo-dependent phosphatases"/>
    <property type="match status" value="1"/>
</dbReference>
<dbReference type="InterPro" id="IPR015914">
    <property type="entry name" value="PAPs_N"/>
</dbReference>
<dbReference type="Pfam" id="PF14008">
    <property type="entry name" value="Metallophos_C"/>
    <property type="match status" value="1"/>
</dbReference>
<feature type="signal peptide" evidence="3">
    <location>
        <begin position="1"/>
        <end position="18"/>
    </location>
</feature>
<dbReference type="GO" id="GO:0046872">
    <property type="term" value="F:metal ion binding"/>
    <property type="evidence" value="ECO:0007669"/>
    <property type="project" value="InterPro"/>
</dbReference>
<gene>
    <name evidence="7" type="ORF">CUNI_LOCUS10677</name>
</gene>
<dbReference type="InterPro" id="IPR008963">
    <property type="entry name" value="Purple_acid_Pase-like_N"/>
</dbReference>
<comment type="catalytic activity">
    <reaction evidence="3">
        <text>a phosphate monoester + H2O = an alcohol + phosphate</text>
        <dbReference type="Rhea" id="RHEA:15017"/>
        <dbReference type="ChEBI" id="CHEBI:15377"/>
        <dbReference type="ChEBI" id="CHEBI:30879"/>
        <dbReference type="ChEBI" id="CHEBI:43474"/>
        <dbReference type="ChEBI" id="CHEBI:67140"/>
        <dbReference type="EC" id="3.1.3.2"/>
    </reaction>
</comment>
<dbReference type="Gene3D" id="2.60.40.380">
    <property type="entry name" value="Purple acid phosphatase-like, N-terminal"/>
    <property type="match status" value="1"/>
</dbReference>
<dbReference type="EC" id="3.1.3.2" evidence="3"/>
<evidence type="ECO:0000256" key="2">
    <source>
        <dbReference type="ARBA" id="ARBA00023180"/>
    </source>
</evidence>
<dbReference type="Pfam" id="PF16656">
    <property type="entry name" value="Pur_ac_phosph_N"/>
    <property type="match status" value="1"/>
</dbReference>
<comment type="similarity">
    <text evidence="3">Belongs to the metallophosphoesterase superfamily. Purple acid phosphatase family.</text>
</comment>
<dbReference type="InterPro" id="IPR041792">
    <property type="entry name" value="MPP_PAP"/>
</dbReference>
<organism evidence="7 8">
    <name type="scientific">Candidula unifasciata</name>
    <dbReference type="NCBI Taxonomy" id="100452"/>
    <lineage>
        <taxon>Eukaryota</taxon>
        <taxon>Metazoa</taxon>
        <taxon>Spiralia</taxon>
        <taxon>Lophotrochozoa</taxon>
        <taxon>Mollusca</taxon>
        <taxon>Gastropoda</taxon>
        <taxon>Heterobranchia</taxon>
        <taxon>Euthyneura</taxon>
        <taxon>Panpulmonata</taxon>
        <taxon>Eupulmonata</taxon>
        <taxon>Stylommatophora</taxon>
        <taxon>Helicina</taxon>
        <taxon>Helicoidea</taxon>
        <taxon>Geomitridae</taxon>
        <taxon>Candidula</taxon>
    </lineage>
</organism>
<dbReference type="Proteomes" id="UP000678393">
    <property type="component" value="Unassembled WGS sequence"/>
</dbReference>
<name>A0A8S3Z7P6_9EUPU</name>
<dbReference type="Gene3D" id="3.60.21.10">
    <property type="match status" value="1"/>
</dbReference>
<keyword evidence="2" id="KW-0325">Glycoprotein</keyword>
<sequence length="440" mass="50293">MKAAIGVFAVLCLGLVVAVDHNKKPRHVHIAYGEDISKMMITWSTLQDTSSYVLYVLNSTNVPKAEKGVSTKFTDGGAEQRVQYIHRVQLKNLKDNATYYYLVGSAEGWSVQFSFKTMPAGEDWNPSLAVFGDLGSDNAQSLPRLQSDIEANMYDALIHVGDLAYNLDANNGRVGDTFMQQIQVLAANVPYMTCVGNHEYAYNFSNYKARFSMPNDNGKMYYSFNMGPAHFISISTEYLYFTNYGYEQIFNQYEWLKQDLMEANKAENRQKRPWIIVFGHRPMYCSNNDGDDCTKYSSAVRKGIPSHNVSGLEDLFYEQGVDVAIWAHEHSYERLWPIYNEQVRNGSYDQPYKNPGGIVHVITGSAGCSEGVEYFVKDPPAWSAFRNSEYGYMRMKFLNRTHLYMEQVSDDQDGEIIDKFTVIKEQYEQHKNPMKYYGGL</sequence>
<dbReference type="PANTHER" id="PTHR45867">
    <property type="entry name" value="PURPLE ACID PHOSPHATASE"/>
    <property type="match status" value="1"/>
</dbReference>
<evidence type="ECO:0000259" key="5">
    <source>
        <dbReference type="Pfam" id="PF14008"/>
    </source>
</evidence>
<dbReference type="EMBL" id="CAJHNH020001957">
    <property type="protein sequence ID" value="CAG5125119.1"/>
    <property type="molecule type" value="Genomic_DNA"/>
</dbReference>
<evidence type="ECO:0000313" key="7">
    <source>
        <dbReference type="EMBL" id="CAG5125119.1"/>
    </source>
</evidence>
<evidence type="ECO:0000259" key="4">
    <source>
        <dbReference type="Pfam" id="PF00149"/>
    </source>
</evidence>
<dbReference type="InterPro" id="IPR004843">
    <property type="entry name" value="Calcineurin-like_PHP"/>
</dbReference>
<comment type="caution">
    <text evidence="7">The sequence shown here is derived from an EMBL/GenBank/DDBJ whole genome shotgun (WGS) entry which is preliminary data.</text>
</comment>
<dbReference type="GO" id="GO:0003993">
    <property type="term" value="F:acid phosphatase activity"/>
    <property type="evidence" value="ECO:0007669"/>
    <property type="project" value="UniProtKB-EC"/>
</dbReference>
<reference evidence="7" key="1">
    <citation type="submission" date="2021-04" db="EMBL/GenBank/DDBJ databases">
        <authorList>
            <consortium name="Molecular Ecology Group"/>
        </authorList>
    </citation>
    <scope>NUCLEOTIDE SEQUENCE</scope>
</reference>
<accession>A0A8S3Z7P6</accession>
<dbReference type="Pfam" id="PF00149">
    <property type="entry name" value="Metallophos"/>
    <property type="match status" value="1"/>
</dbReference>
<evidence type="ECO:0000259" key="6">
    <source>
        <dbReference type="Pfam" id="PF16656"/>
    </source>
</evidence>
<feature type="chain" id="PRO_5035960785" description="Purple acid phosphatase" evidence="3">
    <location>
        <begin position="19"/>
        <end position="440"/>
    </location>
</feature>
<proteinExistence type="inferred from homology"/>
<dbReference type="OrthoDB" id="45007at2759"/>
<keyword evidence="8" id="KW-1185">Reference proteome</keyword>
<feature type="domain" description="Calcineurin-like phosphoesterase" evidence="4">
    <location>
        <begin position="128"/>
        <end position="332"/>
    </location>
</feature>
<keyword evidence="1 3" id="KW-0732">Signal</keyword>
<dbReference type="InterPro" id="IPR029052">
    <property type="entry name" value="Metallo-depent_PP-like"/>
</dbReference>
<evidence type="ECO:0000313" key="8">
    <source>
        <dbReference type="Proteomes" id="UP000678393"/>
    </source>
</evidence>
<protein>
    <recommendedName>
        <fullName evidence="3">Purple acid phosphatase</fullName>
        <ecNumber evidence="3">3.1.3.2</ecNumber>
    </recommendedName>
</protein>
<keyword evidence="3" id="KW-0378">Hydrolase</keyword>